<reference evidence="4 5" key="1">
    <citation type="submission" date="2016-11" db="EMBL/GenBank/DDBJ databases">
        <authorList>
            <person name="Varghese N."/>
            <person name="Submissions S."/>
        </authorList>
    </citation>
    <scope>NUCLEOTIDE SEQUENCE [LARGE SCALE GENOMIC DNA]</scope>
    <source>
        <strain evidence="4 5">DSM 29620</strain>
    </source>
</reference>
<keyword evidence="1" id="KW-0285">Flavoprotein</keyword>
<dbReference type="SUPFAM" id="SSF51905">
    <property type="entry name" value="FAD/NAD(P)-binding domain"/>
    <property type="match status" value="2"/>
</dbReference>
<accession>A0A1H0MBV2</accession>
<evidence type="ECO:0000256" key="2">
    <source>
        <dbReference type="ARBA" id="ARBA00022827"/>
    </source>
</evidence>
<evidence type="ECO:0000313" key="4">
    <source>
        <dbReference type="EMBL" id="SHK99253.1"/>
    </source>
</evidence>
<keyword evidence="5" id="KW-1185">Reference proteome</keyword>
<sequence>MNTQTAVTSESGVCDAIVIGAGMGGLGAAAQLQDDGLERVVVLEKASDLGGVWRDNTYPNVACDTPIDIYTYSFFPGRHWSTNFAPGSEIVHYLREFASAHDVEKLITFDTEVRGCVWNDKDGVWDITSVDGRSWRARFVVWSGGVLSQPLVPDLPGMDTFAGEMFHTAKWPKDLNLEGKTVAVVGGGASAIQVVPFVAETAEKAYSFIRTPSYVMPRPEEFYSEEQRADPEFANQQKARREAWMERFEFVTKSRFPMDLEVVLEQEAEWQKQFDKYITDPHLRKILTPDYRFGCKRPLFSNAYYQAMNNPSLTAIGDGISEVFEGGLIDNHGNRYSVDVIIWATGFDPAHMMGPLDVVGRDGRHLSDLWVDIPSAYYGTLVKGFPNFFLMGGPNAGGASQSAFFESQLWLISEAIRKAGEADRTVVEVSGEVHDRFNERVQEMASESVLIRGNCVSFYLSDKTGGVFTHWPATIEKFEDGVRKEAAETLTYGCASPAYT</sequence>
<evidence type="ECO:0000256" key="1">
    <source>
        <dbReference type="ARBA" id="ARBA00022630"/>
    </source>
</evidence>
<gene>
    <name evidence="4" type="ORF">SAMN05444142_1166</name>
</gene>
<dbReference type="PANTHER" id="PTHR42877">
    <property type="entry name" value="L-ORNITHINE N(5)-MONOOXYGENASE-RELATED"/>
    <property type="match status" value="1"/>
</dbReference>
<dbReference type="EMBL" id="FQZZ01000016">
    <property type="protein sequence ID" value="SHK99253.1"/>
    <property type="molecule type" value="Genomic_DNA"/>
</dbReference>
<dbReference type="InterPro" id="IPR051209">
    <property type="entry name" value="FAD-bind_Monooxygenase_sf"/>
</dbReference>
<dbReference type="Proteomes" id="UP000324252">
    <property type="component" value="Unassembled WGS sequence"/>
</dbReference>
<dbReference type="InterPro" id="IPR020946">
    <property type="entry name" value="Flavin_mOase-like"/>
</dbReference>
<dbReference type="PRINTS" id="PR00368">
    <property type="entry name" value="FADPNR"/>
</dbReference>
<dbReference type="GO" id="GO:0004499">
    <property type="term" value="F:N,N-dimethylaniline monooxygenase activity"/>
    <property type="evidence" value="ECO:0007669"/>
    <property type="project" value="InterPro"/>
</dbReference>
<dbReference type="GO" id="GO:0050661">
    <property type="term" value="F:NADP binding"/>
    <property type="evidence" value="ECO:0007669"/>
    <property type="project" value="InterPro"/>
</dbReference>
<protein>
    <submittedName>
        <fullName evidence="4">Predicted flavoprotein CzcO associated with the cation diffusion facilitator CzcD</fullName>
    </submittedName>
</protein>
<dbReference type="Gene3D" id="3.50.50.60">
    <property type="entry name" value="FAD/NAD(P)-binding domain"/>
    <property type="match status" value="2"/>
</dbReference>
<dbReference type="PANTHER" id="PTHR42877:SF4">
    <property type="entry name" value="FAD_NAD(P)-BINDING DOMAIN-CONTAINING PROTEIN-RELATED"/>
    <property type="match status" value="1"/>
</dbReference>
<dbReference type="PRINTS" id="PR00411">
    <property type="entry name" value="PNDRDTASEI"/>
</dbReference>
<dbReference type="Pfam" id="PF00743">
    <property type="entry name" value="FMO-like"/>
    <property type="match status" value="1"/>
</dbReference>
<dbReference type="GO" id="GO:0050660">
    <property type="term" value="F:flavin adenine dinucleotide binding"/>
    <property type="evidence" value="ECO:0007669"/>
    <property type="project" value="InterPro"/>
</dbReference>
<evidence type="ECO:0000313" key="5">
    <source>
        <dbReference type="Proteomes" id="UP000324252"/>
    </source>
</evidence>
<name>A0A1H0MBV2_9RHOB</name>
<organism evidence="4 5">
    <name type="scientific">Lutimaribacter pacificus</name>
    <dbReference type="NCBI Taxonomy" id="391948"/>
    <lineage>
        <taxon>Bacteria</taxon>
        <taxon>Pseudomonadati</taxon>
        <taxon>Pseudomonadota</taxon>
        <taxon>Alphaproteobacteria</taxon>
        <taxon>Rhodobacterales</taxon>
        <taxon>Roseobacteraceae</taxon>
        <taxon>Lutimaribacter</taxon>
    </lineage>
</organism>
<dbReference type="RefSeq" id="WP_188129268.1">
    <property type="nucleotide sequence ID" value="NZ_FNIO01000009.1"/>
</dbReference>
<keyword evidence="3" id="KW-0560">Oxidoreductase</keyword>
<proteinExistence type="predicted"/>
<evidence type="ECO:0000256" key="3">
    <source>
        <dbReference type="ARBA" id="ARBA00023002"/>
    </source>
</evidence>
<dbReference type="AlphaFoldDB" id="A0A1H0MBV2"/>
<keyword evidence="2" id="KW-0274">FAD</keyword>
<dbReference type="InterPro" id="IPR036188">
    <property type="entry name" value="FAD/NAD-bd_sf"/>
</dbReference>